<dbReference type="Proteomes" id="UP001172457">
    <property type="component" value="Chromosome 2"/>
</dbReference>
<dbReference type="AlphaFoldDB" id="A0AA38WTZ4"/>
<dbReference type="EMBL" id="JARYMX010000002">
    <property type="protein sequence ID" value="KAJ9563451.1"/>
    <property type="molecule type" value="Genomic_DNA"/>
</dbReference>
<keyword evidence="2" id="KW-1185">Reference proteome</keyword>
<reference evidence="1" key="1">
    <citation type="submission" date="2023-03" db="EMBL/GenBank/DDBJ databases">
        <title>Chromosome-scale reference genome and RAD-based genetic map of yellow starthistle (Centaurea solstitialis) reveal putative structural variation and QTLs associated with invader traits.</title>
        <authorList>
            <person name="Reatini B."/>
            <person name="Cang F.A."/>
            <person name="Jiang Q."/>
            <person name="Mckibben M.T.W."/>
            <person name="Barker M.S."/>
            <person name="Rieseberg L.H."/>
            <person name="Dlugosch K.M."/>
        </authorList>
    </citation>
    <scope>NUCLEOTIDE SEQUENCE</scope>
    <source>
        <strain evidence="1">CAN-66</strain>
        <tissue evidence="1">Leaf</tissue>
    </source>
</reference>
<evidence type="ECO:0000313" key="2">
    <source>
        <dbReference type="Proteomes" id="UP001172457"/>
    </source>
</evidence>
<protein>
    <submittedName>
        <fullName evidence="1">Uncharacterized protein</fullName>
    </submittedName>
</protein>
<organism evidence="1 2">
    <name type="scientific">Centaurea solstitialis</name>
    <name type="common">yellow star-thistle</name>
    <dbReference type="NCBI Taxonomy" id="347529"/>
    <lineage>
        <taxon>Eukaryota</taxon>
        <taxon>Viridiplantae</taxon>
        <taxon>Streptophyta</taxon>
        <taxon>Embryophyta</taxon>
        <taxon>Tracheophyta</taxon>
        <taxon>Spermatophyta</taxon>
        <taxon>Magnoliopsida</taxon>
        <taxon>eudicotyledons</taxon>
        <taxon>Gunneridae</taxon>
        <taxon>Pentapetalae</taxon>
        <taxon>asterids</taxon>
        <taxon>campanulids</taxon>
        <taxon>Asterales</taxon>
        <taxon>Asteraceae</taxon>
        <taxon>Carduoideae</taxon>
        <taxon>Cardueae</taxon>
        <taxon>Centaureinae</taxon>
        <taxon>Centaurea</taxon>
    </lineage>
</organism>
<accession>A0AA38WTZ4</accession>
<proteinExistence type="predicted"/>
<comment type="caution">
    <text evidence="1">The sequence shown here is derived from an EMBL/GenBank/DDBJ whole genome shotgun (WGS) entry which is preliminary data.</text>
</comment>
<name>A0AA38WTZ4_9ASTR</name>
<gene>
    <name evidence="1" type="ORF">OSB04_008611</name>
</gene>
<sequence length="119" mass="13536">MLLLLFKTLEVEGDDVFSKCLSNASLIRFRSNGPPPPPPTISDLADDPPRSLYFLNECVNLGYHGFVICKEMIDDEYIQDEFNLCRMISEGMQSVKAIEIWKEWNGMLSGLARCLVDMK</sequence>
<evidence type="ECO:0000313" key="1">
    <source>
        <dbReference type="EMBL" id="KAJ9563451.1"/>
    </source>
</evidence>